<dbReference type="Proteomes" id="UP000385207">
    <property type="component" value="Unassembled WGS sequence"/>
</dbReference>
<reference evidence="1 2" key="1">
    <citation type="submission" date="2019-09" db="EMBL/GenBank/DDBJ databases">
        <authorList>
            <person name="Chandra G."/>
            <person name="Truman W A."/>
        </authorList>
    </citation>
    <scope>NUCLEOTIDE SEQUENCE [LARGE SCALE GENOMIC DNA]</scope>
    <source>
        <strain evidence="1">PS862</strain>
    </source>
</reference>
<dbReference type="EMBL" id="CABVII010000018">
    <property type="protein sequence ID" value="VVP23267.1"/>
    <property type="molecule type" value="Genomic_DNA"/>
</dbReference>
<sequence>MDAAPRYYGIAANATPEARCFAEWLESELARQNTKQA</sequence>
<proteinExistence type="predicted"/>
<dbReference type="AlphaFoldDB" id="A0A5E7MFC1"/>
<gene>
    <name evidence="1" type="ORF">PS862_03968</name>
</gene>
<evidence type="ECO:0000313" key="2">
    <source>
        <dbReference type="Proteomes" id="UP000385207"/>
    </source>
</evidence>
<evidence type="ECO:0000313" key="1">
    <source>
        <dbReference type="EMBL" id="VVP23267.1"/>
    </source>
</evidence>
<organism evidence="1 2">
    <name type="scientific">Pseudomonas fluorescens</name>
    <dbReference type="NCBI Taxonomy" id="294"/>
    <lineage>
        <taxon>Bacteria</taxon>
        <taxon>Pseudomonadati</taxon>
        <taxon>Pseudomonadota</taxon>
        <taxon>Gammaproteobacteria</taxon>
        <taxon>Pseudomonadales</taxon>
        <taxon>Pseudomonadaceae</taxon>
        <taxon>Pseudomonas</taxon>
    </lineage>
</organism>
<protein>
    <submittedName>
        <fullName evidence="1">Uncharacterized protein</fullName>
    </submittedName>
</protein>
<name>A0A5E7MFC1_PSEFL</name>
<accession>A0A5E7MFC1</accession>